<comment type="caution">
    <text evidence="10">The sequence shown here is derived from an EMBL/GenBank/DDBJ whole genome shotgun (WGS) entry which is preliminary data.</text>
</comment>
<evidence type="ECO:0000256" key="8">
    <source>
        <dbReference type="SAM" id="SignalP"/>
    </source>
</evidence>
<keyword evidence="11" id="KW-1185">Reference proteome</keyword>
<dbReference type="PROSITE" id="PS51007">
    <property type="entry name" value="CYTC"/>
    <property type="match status" value="2"/>
</dbReference>
<dbReference type="Gene3D" id="1.10.760.10">
    <property type="entry name" value="Cytochrome c-like domain"/>
    <property type="match status" value="2"/>
</dbReference>
<dbReference type="EMBL" id="BAAAEU010000007">
    <property type="protein sequence ID" value="GAA0713461.1"/>
    <property type="molecule type" value="Genomic_DNA"/>
</dbReference>
<keyword evidence="4 8" id="KW-0732">Signal</keyword>
<dbReference type="SUPFAM" id="SSF46626">
    <property type="entry name" value="Cytochrome c"/>
    <property type="match status" value="2"/>
</dbReference>
<dbReference type="InterPro" id="IPR009056">
    <property type="entry name" value="Cyt_c-like_dom"/>
</dbReference>
<keyword evidence="6 7" id="KW-0408">Iron</keyword>
<evidence type="ECO:0000259" key="9">
    <source>
        <dbReference type="PROSITE" id="PS51007"/>
    </source>
</evidence>
<evidence type="ECO:0000256" key="1">
    <source>
        <dbReference type="ARBA" id="ARBA00004196"/>
    </source>
</evidence>
<dbReference type="PANTHER" id="PTHR30600">
    <property type="entry name" value="CYTOCHROME C PEROXIDASE-RELATED"/>
    <property type="match status" value="1"/>
</dbReference>
<evidence type="ECO:0000256" key="7">
    <source>
        <dbReference type="PROSITE-ProRule" id="PRU00433"/>
    </source>
</evidence>
<evidence type="ECO:0000256" key="5">
    <source>
        <dbReference type="ARBA" id="ARBA00023002"/>
    </source>
</evidence>
<evidence type="ECO:0000256" key="2">
    <source>
        <dbReference type="ARBA" id="ARBA00022617"/>
    </source>
</evidence>
<keyword evidence="10" id="KW-0575">Peroxidase</keyword>
<evidence type="ECO:0000256" key="4">
    <source>
        <dbReference type="ARBA" id="ARBA00022729"/>
    </source>
</evidence>
<dbReference type="PANTHER" id="PTHR30600:SF10">
    <property type="entry name" value="BLL6722 PROTEIN"/>
    <property type="match status" value="1"/>
</dbReference>
<keyword evidence="3 7" id="KW-0479">Metal-binding</keyword>
<keyword evidence="5" id="KW-0560">Oxidoreductase</keyword>
<feature type="chain" id="PRO_5047082979" evidence="8">
    <location>
        <begin position="32"/>
        <end position="411"/>
    </location>
</feature>
<evidence type="ECO:0000256" key="6">
    <source>
        <dbReference type="ARBA" id="ARBA00023004"/>
    </source>
</evidence>
<sequence>MRHSCPAPVRRLRGHLCAAVFLTVLSASAVAADAASSALTVATLGREIFLDPSLSASGRMSCASCHDPAHAHAQSNALAVQSGGAGLDVPGFRSVPSLRYLNGGAFFFAKDGTPTAGFNRDGRAASLIDQAERPFLAAHEMANGDAATVAAKLAAASYADEFRKQFGNDAFDDAEGALLRARFAIAAFEKSAPELHPFDSKYDYFLQGRVMLAPAELRGLTLFNRKDKGNCVACHPSTRGSDGSPPLFTDYTYDNLGVPRNREIPANADPGYFDFGLCGPDRTDLVALRDRCGAFKVPTLRNVATRQVFFHNGLFKTLRDAVRFYVRRDTHPEEFYPRAADGTLSRFDDLPLELQRNVNTKEVPYDRRPGQAPRLDAAEIDDLVAFLQTLTDGYDPATDTADPARNVPAAH</sequence>
<evidence type="ECO:0000313" key="10">
    <source>
        <dbReference type="EMBL" id="GAA0713461.1"/>
    </source>
</evidence>
<protein>
    <submittedName>
        <fullName evidence="10">Cytochrome c peroxidase</fullName>
    </submittedName>
</protein>
<accession>A0ABP3TNE6</accession>
<dbReference type="InterPro" id="IPR051395">
    <property type="entry name" value="Cytochrome_c_Peroxidase/MauG"/>
</dbReference>
<evidence type="ECO:0000256" key="3">
    <source>
        <dbReference type="ARBA" id="ARBA00022723"/>
    </source>
</evidence>
<organism evidence="10 11">
    <name type="scientific">Dokdonella soli</name>
    <dbReference type="NCBI Taxonomy" id="529810"/>
    <lineage>
        <taxon>Bacteria</taxon>
        <taxon>Pseudomonadati</taxon>
        <taxon>Pseudomonadota</taxon>
        <taxon>Gammaproteobacteria</taxon>
        <taxon>Lysobacterales</taxon>
        <taxon>Rhodanobacteraceae</taxon>
        <taxon>Dokdonella</taxon>
    </lineage>
</organism>
<gene>
    <name evidence="10" type="ORF">GCM10009105_16910</name>
</gene>
<name>A0ABP3TNE6_9GAMM</name>
<comment type="subcellular location">
    <subcellularLocation>
        <location evidence="1">Cell envelope</location>
    </subcellularLocation>
</comment>
<proteinExistence type="predicted"/>
<dbReference type="Pfam" id="PF03150">
    <property type="entry name" value="CCP_MauG"/>
    <property type="match status" value="1"/>
</dbReference>
<reference evidence="11" key="1">
    <citation type="journal article" date="2019" name="Int. J. Syst. Evol. Microbiol.">
        <title>The Global Catalogue of Microorganisms (GCM) 10K type strain sequencing project: providing services to taxonomists for standard genome sequencing and annotation.</title>
        <authorList>
            <consortium name="The Broad Institute Genomics Platform"/>
            <consortium name="The Broad Institute Genome Sequencing Center for Infectious Disease"/>
            <person name="Wu L."/>
            <person name="Ma J."/>
        </authorList>
    </citation>
    <scope>NUCLEOTIDE SEQUENCE [LARGE SCALE GENOMIC DNA]</scope>
    <source>
        <strain evidence="11">JCM 15421</strain>
    </source>
</reference>
<evidence type="ECO:0000313" key="11">
    <source>
        <dbReference type="Proteomes" id="UP001501523"/>
    </source>
</evidence>
<dbReference type="InterPro" id="IPR004852">
    <property type="entry name" value="Di-haem_cyt_c_peroxidsae"/>
</dbReference>
<dbReference type="InterPro" id="IPR036909">
    <property type="entry name" value="Cyt_c-like_dom_sf"/>
</dbReference>
<dbReference type="GO" id="GO:0004601">
    <property type="term" value="F:peroxidase activity"/>
    <property type="evidence" value="ECO:0007669"/>
    <property type="project" value="UniProtKB-KW"/>
</dbReference>
<feature type="domain" description="Cytochrome c" evidence="9">
    <location>
        <begin position="40"/>
        <end position="157"/>
    </location>
</feature>
<feature type="domain" description="Cytochrome c" evidence="9">
    <location>
        <begin position="214"/>
        <end position="391"/>
    </location>
</feature>
<keyword evidence="2 7" id="KW-0349">Heme</keyword>
<feature type="signal peptide" evidence="8">
    <location>
        <begin position="1"/>
        <end position="31"/>
    </location>
</feature>
<dbReference type="Proteomes" id="UP001501523">
    <property type="component" value="Unassembled WGS sequence"/>
</dbReference>